<keyword evidence="2" id="KW-0472">Membrane</keyword>
<feature type="transmembrane region" description="Helical" evidence="2">
    <location>
        <begin position="21"/>
        <end position="41"/>
    </location>
</feature>
<evidence type="ECO:0000313" key="3">
    <source>
        <dbReference type="EMBL" id="CAB4345862.1"/>
    </source>
</evidence>
<protein>
    <submittedName>
        <fullName evidence="3">Unannotated protein</fullName>
    </submittedName>
</protein>
<reference evidence="3" key="1">
    <citation type="submission" date="2020-05" db="EMBL/GenBank/DDBJ databases">
        <authorList>
            <person name="Chiriac C."/>
            <person name="Salcher M."/>
            <person name="Ghai R."/>
            <person name="Kavagutti S V."/>
        </authorList>
    </citation>
    <scope>NUCLEOTIDE SEQUENCE</scope>
</reference>
<accession>A0A6J5ZWY5</accession>
<evidence type="ECO:0000256" key="1">
    <source>
        <dbReference type="SAM" id="MobiDB-lite"/>
    </source>
</evidence>
<proteinExistence type="predicted"/>
<feature type="region of interest" description="Disordered" evidence="1">
    <location>
        <begin position="45"/>
        <end position="89"/>
    </location>
</feature>
<dbReference type="EMBL" id="CAESAO010000113">
    <property type="protein sequence ID" value="CAB4345862.1"/>
    <property type="molecule type" value="Genomic_DNA"/>
</dbReference>
<sequence>MSPNTTNNQSKPRGRRKNPTIVPVLLASAALFASMAGFLGVQVAQGNDPMLGAGNSPAQSASASTSSSSSSRQQSSAPAPSPIQTSTSG</sequence>
<name>A0A6J5ZWY5_9ZZZZ</name>
<evidence type="ECO:0000256" key="2">
    <source>
        <dbReference type="SAM" id="Phobius"/>
    </source>
</evidence>
<gene>
    <name evidence="3" type="ORF">UFOPK3522_01187</name>
</gene>
<feature type="compositionally biased region" description="Low complexity" evidence="1">
    <location>
        <begin position="56"/>
        <end position="89"/>
    </location>
</feature>
<organism evidence="3">
    <name type="scientific">freshwater metagenome</name>
    <dbReference type="NCBI Taxonomy" id="449393"/>
    <lineage>
        <taxon>unclassified sequences</taxon>
        <taxon>metagenomes</taxon>
        <taxon>ecological metagenomes</taxon>
    </lineage>
</organism>
<keyword evidence="2" id="KW-1133">Transmembrane helix</keyword>
<keyword evidence="2" id="KW-0812">Transmembrane</keyword>
<dbReference type="AlphaFoldDB" id="A0A6J5ZWY5"/>